<keyword evidence="7 8" id="KW-0472">Membrane</keyword>
<dbReference type="InterPro" id="IPR038731">
    <property type="entry name" value="RgtA/B/C-like"/>
</dbReference>
<dbReference type="EMBL" id="CP042430">
    <property type="protein sequence ID" value="QEC48718.1"/>
    <property type="molecule type" value="Genomic_DNA"/>
</dbReference>
<evidence type="ECO:0000256" key="7">
    <source>
        <dbReference type="ARBA" id="ARBA00023136"/>
    </source>
</evidence>
<dbReference type="GO" id="GO:0009103">
    <property type="term" value="P:lipopolysaccharide biosynthetic process"/>
    <property type="evidence" value="ECO:0007669"/>
    <property type="project" value="UniProtKB-ARBA"/>
</dbReference>
<reference evidence="10 11" key="1">
    <citation type="journal article" date="2018" name="J. Microbiol.">
        <title>Baekduia soli gen. nov., sp. nov., a novel bacterium isolated from the soil of Baekdu Mountain and proposal of a novel family name, Baekduiaceae fam. nov.</title>
        <authorList>
            <person name="An D.S."/>
            <person name="Siddiqi M.Z."/>
            <person name="Kim K.H."/>
            <person name="Yu H.S."/>
            <person name="Im W.T."/>
        </authorList>
    </citation>
    <scope>NUCLEOTIDE SEQUENCE [LARGE SCALE GENOMIC DNA]</scope>
    <source>
        <strain evidence="10 11">BR7-21</strain>
    </source>
</reference>
<dbReference type="InterPro" id="IPR050297">
    <property type="entry name" value="LipidA_mod_glycosyltrf_83"/>
</dbReference>
<keyword evidence="11" id="KW-1185">Reference proteome</keyword>
<dbReference type="RefSeq" id="WP_146920567.1">
    <property type="nucleotide sequence ID" value="NZ_CP042430.1"/>
</dbReference>
<dbReference type="PANTHER" id="PTHR33908">
    <property type="entry name" value="MANNOSYLTRANSFERASE YKCB-RELATED"/>
    <property type="match status" value="1"/>
</dbReference>
<evidence type="ECO:0000259" key="9">
    <source>
        <dbReference type="Pfam" id="PF13231"/>
    </source>
</evidence>
<dbReference type="Pfam" id="PF13231">
    <property type="entry name" value="PMT_2"/>
    <property type="match status" value="1"/>
</dbReference>
<evidence type="ECO:0000256" key="2">
    <source>
        <dbReference type="ARBA" id="ARBA00022475"/>
    </source>
</evidence>
<protein>
    <submittedName>
        <fullName evidence="10">Glycosyltransferase family 39 protein</fullName>
    </submittedName>
</protein>
<evidence type="ECO:0000256" key="4">
    <source>
        <dbReference type="ARBA" id="ARBA00022679"/>
    </source>
</evidence>
<evidence type="ECO:0000313" key="10">
    <source>
        <dbReference type="EMBL" id="QEC48718.1"/>
    </source>
</evidence>
<evidence type="ECO:0000256" key="1">
    <source>
        <dbReference type="ARBA" id="ARBA00004651"/>
    </source>
</evidence>
<evidence type="ECO:0000256" key="6">
    <source>
        <dbReference type="ARBA" id="ARBA00022989"/>
    </source>
</evidence>
<keyword evidence="2" id="KW-1003">Cell membrane</keyword>
<feature type="transmembrane region" description="Helical" evidence="8">
    <location>
        <begin position="21"/>
        <end position="41"/>
    </location>
</feature>
<name>A0A5B8U7B4_9ACTN</name>
<dbReference type="Proteomes" id="UP000321805">
    <property type="component" value="Chromosome"/>
</dbReference>
<feature type="transmembrane region" description="Helical" evidence="8">
    <location>
        <begin position="283"/>
        <end position="299"/>
    </location>
</feature>
<evidence type="ECO:0000256" key="3">
    <source>
        <dbReference type="ARBA" id="ARBA00022676"/>
    </source>
</evidence>
<evidence type="ECO:0000256" key="8">
    <source>
        <dbReference type="SAM" id="Phobius"/>
    </source>
</evidence>
<dbReference type="GO" id="GO:0016763">
    <property type="term" value="F:pentosyltransferase activity"/>
    <property type="evidence" value="ECO:0007669"/>
    <property type="project" value="TreeGrafter"/>
</dbReference>
<dbReference type="GO" id="GO:0005886">
    <property type="term" value="C:plasma membrane"/>
    <property type="evidence" value="ECO:0007669"/>
    <property type="project" value="UniProtKB-SubCell"/>
</dbReference>
<accession>A0A5B8U7B4</accession>
<feature type="transmembrane region" description="Helical" evidence="8">
    <location>
        <begin position="248"/>
        <end position="271"/>
    </location>
</feature>
<feature type="transmembrane region" description="Helical" evidence="8">
    <location>
        <begin position="203"/>
        <end position="221"/>
    </location>
</feature>
<keyword evidence="6 8" id="KW-1133">Transmembrane helix</keyword>
<gene>
    <name evidence="10" type="ORF">FSW04_14830</name>
</gene>
<organism evidence="10 11">
    <name type="scientific">Baekduia soli</name>
    <dbReference type="NCBI Taxonomy" id="496014"/>
    <lineage>
        <taxon>Bacteria</taxon>
        <taxon>Bacillati</taxon>
        <taxon>Actinomycetota</taxon>
        <taxon>Thermoleophilia</taxon>
        <taxon>Solirubrobacterales</taxon>
        <taxon>Baekduiaceae</taxon>
        <taxon>Baekduia</taxon>
    </lineage>
</organism>
<keyword evidence="4 10" id="KW-0808">Transferase</keyword>
<feature type="domain" description="Glycosyltransferase RgtA/B/C/D-like" evidence="9">
    <location>
        <begin position="61"/>
        <end position="221"/>
    </location>
</feature>
<proteinExistence type="predicted"/>
<dbReference type="KEGG" id="bsol:FSW04_14830"/>
<feature type="transmembrane region" description="Helical" evidence="8">
    <location>
        <begin position="305"/>
        <end position="323"/>
    </location>
</feature>
<keyword evidence="5 8" id="KW-0812">Transmembrane</keyword>
<evidence type="ECO:0000313" key="11">
    <source>
        <dbReference type="Proteomes" id="UP000321805"/>
    </source>
</evidence>
<evidence type="ECO:0000256" key="5">
    <source>
        <dbReference type="ARBA" id="ARBA00022692"/>
    </source>
</evidence>
<feature type="transmembrane region" description="Helical" evidence="8">
    <location>
        <begin position="335"/>
        <end position="356"/>
    </location>
</feature>
<keyword evidence="3" id="KW-0328">Glycosyltransferase</keyword>
<feature type="transmembrane region" description="Helical" evidence="8">
    <location>
        <begin position="88"/>
        <end position="107"/>
    </location>
</feature>
<comment type="subcellular location">
    <subcellularLocation>
        <location evidence="1">Cell membrane</location>
        <topology evidence="1">Multi-pass membrane protein</topology>
    </subcellularLocation>
</comment>
<dbReference type="OrthoDB" id="5166595at2"/>
<dbReference type="PANTHER" id="PTHR33908:SF11">
    <property type="entry name" value="MEMBRANE PROTEIN"/>
    <property type="match status" value="1"/>
</dbReference>
<feature type="transmembrane region" description="Helical" evidence="8">
    <location>
        <begin position="114"/>
        <end position="133"/>
    </location>
</feature>
<dbReference type="AlphaFoldDB" id="A0A5B8U7B4"/>
<sequence length="499" mass="51520">MAAPPTDLPGTGAPRPALAPLLALGALVALVLVAGSGGYGYHRDELYFLAAGRHLAWAYADQGPLTPLVARAADAVAPGSLVALRLPSALMAGTTVALTGLIAAELGGRRRAQLIAATCAAVASVVLIVGHLLSTATFDLMAWTAVTWLVARALRTGAGAPWLAAGVVAGLALLDKPLIAFLLVALGVGIAAAGPRELLRRPAPWAGAAIALVLWSPWLIWQAGHGWPQLDVSSSIASGGSSSSQPRWALLPFQLLLVSPVLAPVWIAGLVDLARRPELRPHRLFAVAWVVLAVVFLATGGKPYYLAGMFGVLLAAGALRADAWLDHGARRVRAGLLAVAVVLSAVVSVTLALPVLPARDAGVVIAMNGDIGETIGWPALARTVAGVYRDTPGAPVILTSNYGEAGAIDRYGPALGLPAAFSGHNAFHEWGPPPDRPSPVITVGFSAARLRADFTGCRVAARIDNAAGVDNDERGEPVDRCAGTRAPWSRLWPGLRRLG</sequence>
<feature type="transmembrane region" description="Helical" evidence="8">
    <location>
        <begin position="162"/>
        <end position="191"/>
    </location>
</feature>